<feature type="transmembrane region" description="Helical" evidence="4">
    <location>
        <begin position="704"/>
        <end position="725"/>
    </location>
</feature>
<keyword evidence="2" id="KW-1003">Cell membrane</keyword>
<dbReference type="GO" id="GO:0005886">
    <property type="term" value="C:plasma membrane"/>
    <property type="evidence" value="ECO:0007669"/>
    <property type="project" value="UniProtKB-SubCell"/>
</dbReference>
<feature type="transmembrane region" description="Helical" evidence="4">
    <location>
        <begin position="457"/>
        <end position="481"/>
    </location>
</feature>
<proteinExistence type="predicted"/>
<keyword evidence="4" id="KW-1133">Transmembrane helix</keyword>
<sequence>MNQFGEADVIVNTIFLALATVFVAARFISRIYIVHRVSVSDYAMLIGWVLASGLSAANIYATTKGLGLREGVLESWRDPLARAEYVFGVLYYPALAAIKSSILLFYLMLVKEEFIFRLATYITLWVALLAGFALTLVNLFPCRPLSASFQITTPPGTYCIDIVALYISTAAIDIITDVAIVSLPMPVLWRVRLPRRQKVILLLTFGTGVFVIVISVLRTEFLLQKAIQRVTKPQPPSVHDLSYYDAYVFLWSALELSLGIMCGCVPMLKPLIGRLLPRLLYSSSLSSQRTEQEPFTLSEDAAPPSPRESTPAIPLSSMDQIPRQQTFLSTSGGGPVSPPPEFVRIAGSKNILAMSERESMMPLAAIFTIFLLWGFAYGIILTFYWEFSQASHRSQDVSFALHATFFGAYLFGPILVAKPSLQRWGFKITVVAGLWIFGCGMLLFWPATVLVSLPALFIASFVAGLGISVLETSVDLFVALCGPQGRGGMRLSIARGIQAVGWAVSPIFAQQVLFKYTTSASTLVTVQWIFLVLAIVPLVLVVMCSLLPLPEVSEEELNELAEQCQQDIAPVVCGVHVAWITLVLAFLAQFCTIGSQEASHTNFKSLVIFNVPYPHPPVYGFTAIRYSAFAAGCFVTALGLCFVKPRQALLILYLCAIIFSVLTMMIEGYSGIAMAIVLSFFSAGIFPITFVIGIHGMGRHTKSAAAILTTAATGGALFPSIQNIISVSHGYRYGFCIEVALFSAGSLFSCYLNFFPAARKQATAPMTSTGDD</sequence>
<evidence type="ECO:0000259" key="5">
    <source>
        <dbReference type="Pfam" id="PF20684"/>
    </source>
</evidence>
<comment type="subcellular location">
    <subcellularLocation>
        <location evidence="1">Cell inner membrane</location>
        <topology evidence="1">Multi-pass membrane protein</topology>
    </subcellularLocation>
</comment>
<feature type="transmembrane region" description="Helical" evidence="4">
    <location>
        <begin position="731"/>
        <end position="754"/>
    </location>
</feature>
<dbReference type="OrthoDB" id="546893at2759"/>
<feature type="transmembrane region" description="Helical" evidence="4">
    <location>
        <begin position="672"/>
        <end position="692"/>
    </location>
</feature>
<evidence type="ECO:0000313" key="6">
    <source>
        <dbReference type="EMBL" id="KAF7158190.1"/>
    </source>
</evidence>
<feature type="transmembrane region" description="Helical" evidence="4">
    <location>
        <begin position="12"/>
        <end position="33"/>
    </location>
</feature>
<feature type="transmembrane region" description="Helical" evidence="4">
    <location>
        <begin position="623"/>
        <end position="643"/>
    </location>
</feature>
<feature type="transmembrane region" description="Helical" evidence="4">
    <location>
        <begin position="83"/>
        <end position="106"/>
    </location>
</feature>
<organism evidence="6 7">
    <name type="scientific">Aspergillus felis</name>
    <dbReference type="NCBI Taxonomy" id="1287682"/>
    <lineage>
        <taxon>Eukaryota</taxon>
        <taxon>Fungi</taxon>
        <taxon>Dikarya</taxon>
        <taxon>Ascomycota</taxon>
        <taxon>Pezizomycotina</taxon>
        <taxon>Eurotiomycetes</taxon>
        <taxon>Eurotiomycetidae</taxon>
        <taxon>Eurotiales</taxon>
        <taxon>Aspergillaceae</taxon>
        <taxon>Aspergillus</taxon>
        <taxon>Aspergillus subgen. Fumigati</taxon>
    </lineage>
</organism>
<dbReference type="PANTHER" id="PTHR43702:SF13">
    <property type="entry name" value="MONOSACCHARIDE TRANSPORTER, PUTATIVE (AFU_ORTHOLOGUE AFUA_4G06630)-RELATED"/>
    <property type="match status" value="1"/>
</dbReference>
<reference evidence="6" key="1">
    <citation type="submission" date="2020-06" db="EMBL/GenBank/DDBJ databases">
        <title>Draft genome sequences of strains closely related to Aspergillus parafelis and Aspergillus hiratsukae.</title>
        <authorList>
            <person name="Dos Santos R.A.C."/>
            <person name="Rivero-Menendez O."/>
            <person name="Steenwyk J.L."/>
            <person name="Mead M.E."/>
            <person name="Goldman G.H."/>
            <person name="Alastruey-Izquierdo A."/>
            <person name="Rokas A."/>
        </authorList>
    </citation>
    <scope>NUCLEOTIDE SEQUENCE</scope>
    <source>
        <strain evidence="6">CNM-CM5623</strain>
    </source>
</reference>
<feature type="region of interest" description="Disordered" evidence="3">
    <location>
        <begin position="290"/>
        <end position="315"/>
    </location>
</feature>
<feature type="transmembrane region" description="Helical" evidence="4">
    <location>
        <begin position="118"/>
        <end position="140"/>
    </location>
</feature>
<dbReference type="Pfam" id="PF20684">
    <property type="entry name" value="Fung_rhodopsin"/>
    <property type="match status" value="1"/>
</dbReference>
<dbReference type="InterPro" id="IPR050375">
    <property type="entry name" value="MFS_TsgA-like"/>
</dbReference>
<evidence type="ECO:0000313" key="7">
    <source>
        <dbReference type="Proteomes" id="UP000654922"/>
    </source>
</evidence>
<keyword evidence="4" id="KW-0812">Transmembrane</keyword>
<feature type="transmembrane region" description="Helical" evidence="4">
    <location>
        <begin position="650"/>
        <end position="666"/>
    </location>
</feature>
<dbReference type="InterPro" id="IPR049326">
    <property type="entry name" value="Rhodopsin_dom_fungi"/>
</dbReference>
<dbReference type="Proteomes" id="UP000654922">
    <property type="component" value="Unassembled WGS sequence"/>
</dbReference>
<feature type="transmembrane region" description="Helical" evidence="4">
    <location>
        <begin position="199"/>
        <end position="217"/>
    </location>
</feature>
<feature type="transmembrane region" description="Helical" evidence="4">
    <location>
        <begin position="397"/>
        <end position="417"/>
    </location>
</feature>
<evidence type="ECO:0000256" key="2">
    <source>
        <dbReference type="ARBA" id="ARBA00022475"/>
    </source>
</evidence>
<dbReference type="EMBL" id="JACBAE010001388">
    <property type="protein sequence ID" value="KAF7158190.1"/>
    <property type="molecule type" value="Genomic_DNA"/>
</dbReference>
<feature type="transmembrane region" description="Helical" evidence="4">
    <location>
        <begin position="160"/>
        <end position="187"/>
    </location>
</feature>
<name>A0A8H6PNS5_9EURO</name>
<evidence type="ECO:0000256" key="1">
    <source>
        <dbReference type="ARBA" id="ARBA00004429"/>
    </source>
</evidence>
<feature type="transmembrane region" description="Helical" evidence="4">
    <location>
        <begin position="526"/>
        <end position="547"/>
    </location>
</feature>
<dbReference type="AlphaFoldDB" id="A0A8H6PNS5"/>
<feature type="transmembrane region" description="Helical" evidence="4">
    <location>
        <begin position="363"/>
        <end position="385"/>
    </location>
</feature>
<gene>
    <name evidence="6" type="ORF">CNMCM5623_002856</name>
</gene>
<evidence type="ECO:0000256" key="3">
    <source>
        <dbReference type="SAM" id="MobiDB-lite"/>
    </source>
</evidence>
<dbReference type="GO" id="GO:0022857">
    <property type="term" value="F:transmembrane transporter activity"/>
    <property type="evidence" value="ECO:0007669"/>
    <property type="project" value="InterPro"/>
</dbReference>
<evidence type="ECO:0000256" key="4">
    <source>
        <dbReference type="SAM" id="Phobius"/>
    </source>
</evidence>
<feature type="transmembrane region" description="Helical" evidence="4">
    <location>
        <begin position="424"/>
        <end position="445"/>
    </location>
</feature>
<feature type="domain" description="Rhodopsin" evidence="5">
    <location>
        <begin position="25"/>
        <end position="273"/>
    </location>
</feature>
<feature type="transmembrane region" description="Helical" evidence="4">
    <location>
        <begin position="493"/>
        <end position="514"/>
    </location>
</feature>
<dbReference type="InterPro" id="IPR036259">
    <property type="entry name" value="MFS_trans_sf"/>
</dbReference>
<keyword evidence="4" id="KW-0472">Membrane</keyword>
<comment type="caution">
    <text evidence="6">The sequence shown here is derived from an EMBL/GenBank/DDBJ whole genome shotgun (WGS) entry which is preliminary data.</text>
</comment>
<dbReference type="Pfam" id="PF07690">
    <property type="entry name" value="MFS_1"/>
    <property type="match status" value="1"/>
</dbReference>
<feature type="transmembrane region" description="Helical" evidence="4">
    <location>
        <begin position="568"/>
        <end position="590"/>
    </location>
</feature>
<feature type="transmembrane region" description="Helical" evidence="4">
    <location>
        <begin position="45"/>
        <end position="63"/>
    </location>
</feature>
<feature type="transmembrane region" description="Helical" evidence="4">
    <location>
        <begin position="246"/>
        <end position="268"/>
    </location>
</feature>
<dbReference type="InterPro" id="IPR011701">
    <property type="entry name" value="MFS"/>
</dbReference>
<accession>A0A8H6PNS5</accession>
<protein>
    <recommendedName>
        <fullName evidence="5">Rhodopsin domain-containing protein</fullName>
    </recommendedName>
</protein>
<dbReference type="SUPFAM" id="SSF103473">
    <property type="entry name" value="MFS general substrate transporter"/>
    <property type="match status" value="1"/>
</dbReference>
<dbReference type="PANTHER" id="PTHR43702">
    <property type="entry name" value="L-FUCOSE-PROTON SYMPORTER"/>
    <property type="match status" value="1"/>
</dbReference>
<dbReference type="Gene3D" id="1.20.1250.20">
    <property type="entry name" value="MFS general substrate transporter like domains"/>
    <property type="match status" value="2"/>
</dbReference>